<dbReference type="Gene3D" id="3.60.15.10">
    <property type="entry name" value="Ribonuclease Z/Hydroxyacylglutathione hydrolase-like"/>
    <property type="match status" value="1"/>
</dbReference>
<dbReference type="InterPro" id="IPR001279">
    <property type="entry name" value="Metallo-B-lactamas"/>
</dbReference>
<name>A0A382C6Y5_9ZZZZ</name>
<dbReference type="InterPro" id="IPR036866">
    <property type="entry name" value="RibonucZ/Hydroxyglut_hydro"/>
</dbReference>
<evidence type="ECO:0000313" key="2">
    <source>
        <dbReference type="EMBL" id="SVB21644.1"/>
    </source>
</evidence>
<organism evidence="2">
    <name type="scientific">marine metagenome</name>
    <dbReference type="NCBI Taxonomy" id="408172"/>
    <lineage>
        <taxon>unclassified sequences</taxon>
        <taxon>metagenomes</taxon>
        <taxon>ecological metagenomes</taxon>
    </lineage>
</organism>
<gene>
    <name evidence="2" type="ORF">METZ01_LOCUS174498</name>
</gene>
<sequence>MHPFESLVVPSGQVGIHWFGQSSFALKSSAGDVIHIDPYFPRERPADGFIHDRAPLMEESLKVDGILLTHDHGDHACMESIDRIRATYPDVVYVAPPESAARLREGGIDDALITEVTAGDTATLGGMTAHTVFAKPPDGDPANDIASPDVQHLGYVVDAGGIRVYVSGDPINTFADHESLLAPIRKLQPKVGFLTNHPSEGEFPFFDGSSRTAAALGLKAAVPAHYGCFVSRDYDPTEWAASLPTSVDALIIPYNQSVLFAG</sequence>
<dbReference type="PANTHER" id="PTHR43546:SF8">
    <property type="entry name" value="METALLO-BETA-LACTAMASE DOMAIN-CONTAINING PROTEIN"/>
    <property type="match status" value="1"/>
</dbReference>
<dbReference type="Pfam" id="PF12706">
    <property type="entry name" value="Lactamase_B_2"/>
    <property type="match status" value="1"/>
</dbReference>
<evidence type="ECO:0000259" key="1">
    <source>
        <dbReference type="Pfam" id="PF12706"/>
    </source>
</evidence>
<dbReference type="InterPro" id="IPR050114">
    <property type="entry name" value="UPF0173_UPF0282_UlaG_hydrolase"/>
</dbReference>
<proteinExistence type="predicted"/>
<protein>
    <recommendedName>
        <fullName evidence="1">Metallo-beta-lactamase domain-containing protein</fullName>
    </recommendedName>
</protein>
<accession>A0A382C6Y5</accession>
<dbReference type="AlphaFoldDB" id="A0A382C6Y5"/>
<dbReference type="EMBL" id="UINC01033026">
    <property type="protein sequence ID" value="SVB21644.1"/>
    <property type="molecule type" value="Genomic_DNA"/>
</dbReference>
<feature type="domain" description="Metallo-beta-lactamase" evidence="1">
    <location>
        <begin position="34"/>
        <end position="226"/>
    </location>
</feature>
<dbReference type="PANTHER" id="PTHR43546">
    <property type="entry name" value="UPF0173 METAL-DEPENDENT HYDROLASE MJ1163-RELATED"/>
    <property type="match status" value="1"/>
</dbReference>
<dbReference type="SUPFAM" id="SSF56281">
    <property type="entry name" value="Metallo-hydrolase/oxidoreductase"/>
    <property type="match status" value="1"/>
</dbReference>
<reference evidence="2" key="1">
    <citation type="submission" date="2018-05" db="EMBL/GenBank/DDBJ databases">
        <authorList>
            <person name="Lanie J.A."/>
            <person name="Ng W.-L."/>
            <person name="Kazmierczak K.M."/>
            <person name="Andrzejewski T.M."/>
            <person name="Davidsen T.M."/>
            <person name="Wayne K.J."/>
            <person name="Tettelin H."/>
            <person name="Glass J.I."/>
            <person name="Rusch D."/>
            <person name="Podicherti R."/>
            <person name="Tsui H.-C.T."/>
            <person name="Winkler M.E."/>
        </authorList>
    </citation>
    <scope>NUCLEOTIDE SEQUENCE</scope>
</reference>